<proteinExistence type="predicted"/>
<name>A0A9Q0RYI3_9DIPT</name>
<dbReference type="InterPro" id="IPR036282">
    <property type="entry name" value="Glutathione-S-Trfase_C_sf"/>
</dbReference>
<dbReference type="PROSITE" id="PS50405">
    <property type="entry name" value="GST_CTER"/>
    <property type="match status" value="1"/>
</dbReference>
<gene>
    <name evidence="6" type="primary">GstD1_0</name>
    <name evidence="6" type="ORF">Bhyg_09744</name>
</gene>
<evidence type="ECO:0000256" key="1">
    <source>
        <dbReference type="ARBA" id="ARBA00011738"/>
    </source>
</evidence>
<comment type="catalytic activity">
    <reaction evidence="4">
        <text>RX + glutathione = an S-substituted glutathione + a halide anion + H(+)</text>
        <dbReference type="Rhea" id="RHEA:16437"/>
        <dbReference type="ChEBI" id="CHEBI:15378"/>
        <dbReference type="ChEBI" id="CHEBI:16042"/>
        <dbReference type="ChEBI" id="CHEBI:17792"/>
        <dbReference type="ChEBI" id="CHEBI:57925"/>
        <dbReference type="ChEBI" id="CHEBI:90779"/>
        <dbReference type="EC" id="2.5.1.18"/>
    </reaction>
</comment>
<evidence type="ECO:0000256" key="4">
    <source>
        <dbReference type="ARBA" id="ARBA00047960"/>
    </source>
</evidence>
<protein>
    <recommendedName>
        <fullName evidence="2">glutathione transferase</fullName>
        <ecNumber evidence="2">2.5.1.18</ecNumber>
    </recommendedName>
</protein>
<dbReference type="OrthoDB" id="4951845at2759"/>
<dbReference type="SUPFAM" id="SSF47616">
    <property type="entry name" value="GST C-terminal domain-like"/>
    <property type="match status" value="1"/>
</dbReference>
<dbReference type="FunFam" id="1.20.1050.10:FF:000007">
    <property type="entry name" value="Glutathione S-transferase 1-1"/>
    <property type="match status" value="1"/>
</dbReference>
<dbReference type="InterPro" id="IPR010987">
    <property type="entry name" value="Glutathione-S-Trfase_C-like"/>
</dbReference>
<reference evidence="6" key="1">
    <citation type="submission" date="2022-07" db="EMBL/GenBank/DDBJ databases">
        <authorList>
            <person name="Trinca V."/>
            <person name="Uliana J.V.C."/>
            <person name="Torres T.T."/>
            <person name="Ward R.J."/>
            <person name="Monesi N."/>
        </authorList>
    </citation>
    <scope>NUCLEOTIDE SEQUENCE</scope>
    <source>
        <strain evidence="6">HSMRA1968</strain>
        <tissue evidence="6">Whole embryos</tissue>
    </source>
</reference>
<feature type="domain" description="GST C-terminal" evidence="5">
    <location>
        <begin position="16"/>
        <end position="144"/>
    </location>
</feature>
<evidence type="ECO:0000256" key="3">
    <source>
        <dbReference type="ARBA" id="ARBA00022679"/>
    </source>
</evidence>
<evidence type="ECO:0000256" key="2">
    <source>
        <dbReference type="ARBA" id="ARBA00012452"/>
    </source>
</evidence>
<dbReference type="AlphaFoldDB" id="A0A9Q0RYI3"/>
<feature type="non-terminal residue" evidence="6">
    <location>
        <position position="1"/>
    </location>
</feature>
<organism evidence="6 7">
    <name type="scientific">Pseudolycoriella hygida</name>
    <dbReference type="NCBI Taxonomy" id="35572"/>
    <lineage>
        <taxon>Eukaryota</taxon>
        <taxon>Metazoa</taxon>
        <taxon>Ecdysozoa</taxon>
        <taxon>Arthropoda</taxon>
        <taxon>Hexapoda</taxon>
        <taxon>Insecta</taxon>
        <taxon>Pterygota</taxon>
        <taxon>Neoptera</taxon>
        <taxon>Endopterygota</taxon>
        <taxon>Diptera</taxon>
        <taxon>Nematocera</taxon>
        <taxon>Sciaroidea</taxon>
        <taxon>Sciaridae</taxon>
        <taxon>Pseudolycoriella</taxon>
    </lineage>
</organism>
<dbReference type="PANTHER" id="PTHR43969">
    <property type="entry name" value="GLUTATHIONE S TRANSFERASE D10, ISOFORM A-RELATED"/>
    <property type="match status" value="1"/>
</dbReference>
<dbReference type="EMBL" id="WJQU01000003">
    <property type="protein sequence ID" value="KAJ6637018.1"/>
    <property type="molecule type" value="Genomic_DNA"/>
</dbReference>
<dbReference type="Gene3D" id="1.20.1050.10">
    <property type="match status" value="1"/>
</dbReference>
<dbReference type="Proteomes" id="UP001151699">
    <property type="component" value="Chromosome X"/>
</dbReference>
<evidence type="ECO:0000313" key="6">
    <source>
        <dbReference type="EMBL" id="KAJ6637018.1"/>
    </source>
</evidence>
<evidence type="ECO:0000259" key="5">
    <source>
        <dbReference type="PROSITE" id="PS50405"/>
    </source>
</evidence>
<dbReference type="GO" id="GO:0004364">
    <property type="term" value="F:glutathione transferase activity"/>
    <property type="evidence" value="ECO:0007669"/>
    <property type="project" value="UniProtKB-EC"/>
</dbReference>
<accession>A0A9Q0RYI3</accession>
<dbReference type="Pfam" id="PF00043">
    <property type="entry name" value="GST_C"/>
    <property type="match status" value="1"/>
</dbReference>
<dbReference type="EC" id="2.5.1.18" evidence="2"/>
<sequence>YLCDKYRPESKLYPNDPEQRAIVNQRLCFNMGFYYNYISQYSMAPIFFDYPRNELGQKKVYIALKAFETYLERGDTKYAASNELTIADFPLITSTMCLEAIDFKFDGYQLIVNWYETFKAEHPKLWDITAAGMKEIQEFNKNPPDLSHMNHPIHPIRKK</sequence>
<evidence type="ECO:0000313" key="7">
    <source>
        <dbReference type="Proteomes" id="UP001151699"/>
    </source>
</evidence>
<keyword evidence="3" id="KW-0808">Transferase</keyword>
<dbReference type="InterPro" id="IPR004046">
    <property type="entry name" value="GST_C"/>
</dbReference>
<dbReference type="PANTHER" id="PTHR43969:SF7">
    <property type="entry name" value="GST-CONTAINING FLYWCH ZINC-FINGER PROTEIN"/>
    <property type="match status" value="1"/>
</dbReference>
<comment type="subunit">
    <text evidence="1">Homodimer.</text>
</comment>
<comment type="caution">
    <text evidence="6">The sequence shown here is derived from an EMBL/GenBank/DDBJ whole genome shotgun (WGS) entry which is preliminary data.</text>
</comment>
<dbReference type="GO" id="GO:0006749">
    <property type="term" value="P:glutathione metabolic process"/>
    <property type="evidence" value="ECO:0007669"/>
    <property type="project" value="TreeGrafter"/>
</dbReference>
<keyword evidence="7" id="KW-1185">Reference proteome</keyword>